<dbReference type="Pfam" id="PF00370">
    <property type="entry name" value="FGGY_N"/>
    <property type="match status" value="1"/>
</dbReference>
<dbReference type="RefSeq" id="WP_184220385.1">
    <property type="nucleotide sequence ID" value="NZ_JACHIP010000005.1"/>
</dbReference>
<dbReference type="Proteomes" id="UP000540989">
    <property type="component" value="Unassembled WGS sequence"/>
</dbReference>
<dbReference type="PANTHER" id="PTHR43095:SF5">
    <property type="entry name" value="XYLULOSE KINASE"/>
    <property type="match status" value="1"/>
</dbReference>
<organism evidence="9 10">
    <name type="scientific">Granulicella aggregans</name>
    <dbReference type="NCBI Taxonomy" id="474949"/>
    <lineage>
        <taxon>Bacteria</taxon>
        <taxon>Pseudomonadati</taxon>
        <taxon>Acidobacteriota</taxon>
        <taxon>Terriglobia</taxon>
        <taxon>Terriglobales</taxon>
        <taxon>Acidobacteriaceae</taxon>
        <taxon>Granulicella</taxon>
    </lineage>
</organism>
<dbReference type="Pfam" id="PF02782">
    <property type="entry name" value="FGGY_C"/>
    <property type="match status" value="1"/>
</dbReference>
<dbReference type="CDD" id="cd07771">
    <property type="entry name" value="ASKHA_NBD_FGGY_RhaB-like"/>
    <property type="match status" value="1"/>
</dbReference>
<evidence type="ECO:0000313" key="10">
    <source>
        <dbReference type="Proteomes" id="UP000540989"/>
    </source>
</evidence>
<proteinExistence type="inferred from homology"/>
<keyword evidence="3" id="KW-0547">Nucleotide-binding</keyword>
<evidence type="ECO:0000259" key="7">
    <source>
        <dbReference type="Pfam" id="PF00370"/>
    </source>
</evidence>
<evidence type="ECO:0000259" key="8">
    <source>
        <dbReference type="Pfam" id="PF02782"/>
    </source>
</evidence>
<dbReference type="InterPro" id="IPR013449">
    <property type="entry name" value="Rhamnulokinase"/>
</dbReference>
<reference evidence="9 10" key="1">
    <citation type="submission" date="2020-08" db="EMBL/GenBank/DDBJ databases">
        <title>Genomic Encyclopedia of Type Strains, Phase IV (KMG-V): Genome sequencing to study the core and pangenomes of soil and plant-associated prokaryotes.</title>
        <authorList>
            <person name="Whitman W."/>
        </authorList>
    </citation>
    <scope>NUCLEOTIDE SEQUENCE [LARGE SCALE GENOMIC DNA]</scope>
    <source>
        <strain evidence="9 10">M8UP14</strain>
    </source>
</reference>
<evidence type="ECO:0000256" key="2">
    <source>
        <dbReference type="ARBA" id="ARBA00022679"/>
    </source>
</evidence>
<dbReference type="GO" id="GO:0019301">
    <property type="term" value="P:rhamnose catabolic process"/>
    <property type="evidence" value="ECO:0007669"/>
    <property type="project" value="InterPro"/>
</dbReference>
<dbReference type="EC" id="2.7.1.5" evidence="9"/>
<comment type="similarity">
    <text evidence="1">Belongs to the FGGY kinase family.</text>
</comment>
<dbReference type="GO" id="GO:0008993">
    <property type="term" value="F:rhamnulokinase activity"/>
    <property type="evidence" value="ECO:0007669"/>
    <property type="project" value="UniProtKB-EC"/>
</dbReference>
<evidence type="ECO:0000256" key="3">
    <source>
        <dbReference type="ARBA" id="ARBA00022741"/>
    </source>
</evidence>
<dbReference type="InterPro" id="IPR018484">
    <property type="entry name" value="FGGY_N"/>
</dbReference>
<dbReference type="InterPro" id="IPR018485">
    <property type="entry name" value="FGGY_C"/>
</dbReference>
<gene>
    <name evidence="9" type="ORF">HDF16_003979</name>
</gene>
<dbReference type="GO" id="GO:0005524">
    <property type="term" value="F:ATP binding"/>
    <property type="evidence" value="ECO:0007669"/>
    <property type="project" value="UniProtKB-KW"/>
</dbReference>
<keyword evidence="10" id="KW-1185">Reference proteome</keyword>
<evidence type="ECO:0000256" key="6">
    <source>
        <dbReference type="ARBA" id="ARBA00023308"/>
    </source>
</evidence>
<accession>A0A7W7ZGA2</accession>
<evidence type="ECO:0000256" key="5">
    <source>
        <dbReference type="ARBA" id="ARBA00022840"/>
    </source>
</evidence>
<dbReference type="AlphaFoldDB" id="A0A7W7ZGA2"/>
<name>A0A7W7ZGA2_9BACT</name>
<keyword evidence="5" id="KW-0067">ATP-binding</keyword>
<feature type="domain" description="Carbohydrate kinase FGGY N-terminal" evidence="7">
    <location>
        <begin position="12"/>
        <end position="248"/>
    </location>
</feature>
<feature type="domain" description="Carbohydrate kinase FGGY C-terminal" evidence="8">
    <location>
        <begin position="258"/>
        <end position="451"/>
    </location>
</feature>
<dbReference type="EMBL" id="JACHIP010000005">
    <property type="protein sequence ID" value="MBB5059256.1"/>
    <property type="molecule type" value="Genomic_DNA"/>
</dbReference>
<keyword evidence="6" id="KW-0684">Rhamnose metabolism</keyword>
<evidence type="ECO:0000313" key="9">
    <source>
        <dbReference type="EMBL" id="MBB5059256.1"/>
    </source>
</evidence>
<comment type="caution">
    <text evidence="9">The sequence shown here is derived from an EMBL/GenBank/DDBJ whole genome shotgun (WGS) entry which is preliminary data.</text>
</comment>
<keyword evidence="2 9" id="KW-0808">Transferase</keyword>
<dbReference type="PANTHER" id="PTHR43095">
    <property type="entry name" value="SUGAR KINASE"/>
    <property type="match status" value="1"/>
</dbReference>
<sequence>MSPAPTDRRALVAVDLGAESCRVSLLRWSDGKAEIQLVHRFLNGPIERETGLHWPLAKIIDGVEEGLRKCAPLAPEGVRSIAIDGWAVDYVRLDENGQALAEPFCYRDERNVRAEVELHKRISALRMREITGIEQLPLNTLYQLYADRLSGTPEARWLNLPEYLLARWGAEPVAEFTNATHTQLVDMDSRNWSREIFREAGLNIELAAKIVPPGTLLGKLQGPLAQLPVFADTELIAPACHDTASAIAGIPAAGDDWAYISSGTWSLVGTVTSLPVDGPNVREDSFSNLGGVGNMNCFHKNVNGMWLMKQCQNAWAALGHEPSISDLLHDAEHEPVPQMLLDVDEPDLLRVGEMPQRINRQLVAKGSQPLDEAPTNAPAFTALIMHSLARRYAETLTRIQKHTGKVIRRIYIVGGGSQNTFLNRLTAEATGFAVHRGSPESSTIGNFAVQLATLESELPASSMEFAHAVREWSLHLNPPS</sequence>
<dbReference type="Gene3D" id="3.30.420.40">
    <property type="match status" value="2"/>
</dbReference>
<dbReference type="InterPro" id="IPR050406">
    <property type="entry name" value="FGGY_Carb_Kinase"/>
</dbReference>
<keyword evidence="4 9" id="KW-0418">Kinase</keyword>
<evidence type="ECO:0000256" key="1">
    <source>
        <dbReference type="ARBA" id="ARBA00009156"/>
    </source>
</evidence>
<protein>
    <submittedName>
        <fullName evidence="9">Rhamnulokinase</fullName>
        <ecNumber evidence="9">2.7.1.5</ecNumber>
    </submittedName>
</protein>
<dbReference type="SUPFAM" id="SSF53067">
    <property type="entry name" value="Actin-like ATPase domain"/>
    <property type="match status" value="2"/>
</dbReference>
<dbReference type="InterPro" id="IPR043129">
    <property type="entry name" value="ATPase_NBD"/>
</dbReference>
<evidence type="ECO:0000256" key="4">
    <source>
        <dbReference type="ARBA" id="ARBA00022777"/>
    </source>
</evidence>